<reference evidence="3 4" key="1">
    <citation type="submission" date="2016-10" db="EMBL/GenBank/DDBJ databases">
        <authorList>
            <person name="Varghese N."/>
            <person name="Submissions S."/>
        </authorList>
    </citation>
    <scope>NUCLEOTIDE SEQUENCE [LARGE SCALE GENOMIC DNA]</scope>
    <source>
        <strain evidence="3 4">DSM 5563</strain>
    </source>
</reference>
<dbReference type="Pfam" id="PF03797">
    <property type="entry name" value="Autotransporter"/>
    <property type="match status" value="1"/>
</dbReference>
<organism evidence="3 4">
    <name type="scientific">Pragia fontium DSM 5563 = ATCC 49100</name>
    <dbReference type="NCBI Taxonomy" id="1122977"/>
    <lineage>
        <taxon>Bacteria</taxon>
        <taxon>Pseudomonadati</taxon>
        <taxon>Pseudomonadota</taxon>
        <taxon>Gammaproteobacteria</taxon>
        <taxon>Enterobacterales</taxon>
        <taxon>Budviciaceae</taxon>
        <taxon>Pragia</taxon>
    </lineage>
</organism>
<dbReference type="Gene3D" id="2.160.20.20">
    <property type="match status" value="1"/>
</dbReference>
<dbReference type="SMART" id="SM00869">
    <property type="entry name" value="Autotransporter"/>
    <property type="match status" value="1"/>
</dbReference>
<dbReference type="EMBL" id="FOLW01000003">
    <property type="protein sequence ID" value="SFC61546.1"/>
    <property type="molecule type" value="Genomic_DNA"/>
</dbReference>
<name>A0AAJ4W9T2_9GAMM</name>
<dbReference type="InterPro" id="IPR005546">
    <property type="entry name" value="Autotransporte_beta"/>
</dbReference>
<dbReference type="Gene3D" id="2.40.128.130">
    <property type="entry name" value="Autotransporter beta-domain"/>
    <property type="match status" value="1"/>
</dbReference>
<dbReference type="CDD" id="cd01344">
    <property type="entry name" value="PL2_Passenger_AT"/>
    <property type="match status" value="1"/>
</dbReference>
<evidence type="ECO:0000313" key="4">
    <source>
        <dbReference type="Proteomes" id="UP000226420"/>
    </source>
</evidence>
<dbReference type="AlphaFoldDB" id="A0AAJ4W9T2"/>
<dbReference type="GO" id="GO:0019867">
    <property type="term" value="C:outer membrane"/>
    <property type="evidence" value="ECO:0007669"/>
    <property type="project" value="InterPro"/>
</dbReference>
<dbReference type="SUPFAM" id="SSF103515">
    <property type="entry name" value="Autotransporter"/>
    <property type="match status" value="1"/>
</dbReference>
<dbReference type="RefSeq" id="WP_074821636.1">
    <property type="nucleotide sequence ID" value="NZ_FOLW01000003.1"/>
</dbReference>
<dbReference type="SUPFAM" id="SSF51126">
    <property type="entry name" value="Pectin lyase-like"/>
    <property type="match status" value="1"/>
</dbReference>
<evidence type="ECO:0000313" key="3">
    <source>
        <dbReference type="EMBL" id="SFC61546.1"/>
    </source>
</evidence>
<dbReference type="InterPro" id="IPR006315">
    <property type="entry name" value="OM_autotransptr_brl_dom"/>
</dbReference>
<dbReference type="PANTHER" id="PTHR12338">
    <property type="entry name" value="AUTOTRANSPORTER"/>
    <property type="match status" value="1"/>
</dbReference>
<dbReference type="InterPro" id="IPR043990">
    <property type="entry name" value="AC_1"/>
</dbReference>
<feature type="signal peptide" evidence="1">
    <location>
        <begin position="1"/>
        <end position="22"/>
    </location>
</feature>
<feature type="domain" description="Autotransporter" evidence="2">
    <location>
        <begin position="750"/>
        <end position="1034"/>
    </location>
</feature>
<dbReference type="InterPro" id="IPR011050">
    <property type="entry name" value="Pectin_lyase_fold/virulence"/>
</dbReference>
<dbReference type="Pfam" id="PF18883">
    <property type="entry name" value="AC_1"/>
    <property type="match status" value="1"/>
</dbReference>
<dbReference type="NCBIfam" id="TIGR01414">
    <property type="entry name" value="autotrans_barl"/>
    <property type="match status" value="1"/>
</dbReference>
<dbReference type="InterPro" id="IPR036709">
    <property type="entry name" value="Autotransporte_beta_dom_sf"/>
</dbReference>
<evidence type="ECO:0000259" key="2">
    <source>
        <dbReference type="PROSITE" id="PS51208"/>
    </source>
</evidence>
<dbReference type="Proteomes" id="UP000226420">
    <property type="component" value="Unassembled WGS sequence"/>
</dbReference>
<comment type="caution">
    <text evidence="3">The sequence shown here is derived from an EMBL/GenBank/DDBJ whole genome shotgun (WGS) entry which is preliminary data.</text>
</comment>
<protein>
    <submittedName>
        <fullName evidence="3">Autotransporter family porin</fullName>
    </submittedName>
</protein>
<dbReference type="InterPro" id="IPR050909">
    <property type="entry name" value="Bact_Autotransporter_VF"/>
</dbReference>
<proteinExistence type="predicted"/>
<evidence type="ECO:0000256" key="1">
    <source>
        <dbReference type="SAM" id="SignalP"/>
    </source>
</evidence>
<feature type="chain" id="PRO_5042584603" evidence="1">
    <location>
        <begin position="23"/>
        <end position="1034"/>
    </location>
</feature>
<sequence>MPNTFNYKKLSLLILLSLSANAPHYVIAAPIKVDIKNGQNHKFTNDEFSSISISRENTSADFYADEVSVAAPYTGVEVFKGGRATFHNNLNITGAPNQVTSHNLAVTDKSSVLVKGNLNITAQGEWAPHVKIADDSTLTVWGDLNIHHTARKSKHDAQLITLNHKDSRLHVRGNTTLINDGGNNGISLQWGAQATFDGNFSLTQHAAALTVGDNSSFVVKGDTDISVTDPIQTEDPAGNGLIRRGAYAITSYDTSLISLGYINKETQAELNANRATHAQVYVGQNAKISVLATDHYSDSRALWLRADTASLVIVDGLLSAKAILSEGGGLADQRKAWSIFSDGKAADTVKVRQGGKLIGMVNLGNGDDALYVDAGSKGGIDGDIYTGNGNDKVVVTSGHIKGDIYFYDYQTVNNINPGGDDYFDFVGGKITGRVLMGGYGHDKAFIRQGADISELYHLDGGASIGNDPEPSSTGEITFEGQTFRAYSGYHDNREDGLRLSAWNTISLNKGSELTLTGKGLFDSQRTGTLNIDASSTLKLADINNNKIVEGHVNNSGTINLANKNAGETLNIAGNYTGNDGLIIMDVQLGEDNSPTDKLDITGDTSGTTLVRINNIGGTGALTNKGIELIKVGGASDGTFKQDGRIVAGAYDYFLNRGNTARGADAKNWYLTSELPPSPPPEPQEPIIPPPCDCVLPPPLPPVTPKPPVPAPIVRPETGSYITNIATANRLFITRLHDRLGDTQYTDILTGEKKVTSLWLRQVGGHNRARDSSGQLKTQSNRYVVQLGGDIADWSHNGLDRWHLGLMAGYGNSQSNTDSRVTGYTSRGTVSGYSAGVYGTWYANDEDKNGTYIDTWALYSWFKNTVKGDGLNSEKYNSQGVTASIEAGYTFNLGQYDERTRYFLQPKAQVIWMGIGADDHTEHNGTTITSTGKNNIQTRLGLRAYLSGHSTLDDGKDRTFEPFVEANWIHNTKNMGATMNGVSHTQVGDDDIAELKTGVEAQFNQKLTGWINVAQQIGTEGYSDTSATLGMKYSF</sequence>
<accession>A0AAJ4W9T2</accession>
<dbReference type="InterPro" id="IPR012332">
    <property type="entry name" value="Autotransporter_pectin_lyase_C"/>
</dbReference>
<keyword evidence="1" id="KW-0732">Signal</keyword>
<gene>
    <name evidence="3" type="ORF">SAMN02745723_103120</name>
</gene>
<dbReference type="PROSITE" id="PS51208">
    <property type="entry name" value="AUTOTRANSPORTER"/>
    <property type="match status" value="1"/>
</dbReference>
<dbReference type="PANTHER" id="PTHR12338:SF5">
    <property type="entry name" value="ANTIGEN 43-RELATED"/>
    <property type="match status" value="1"/>
</dbReference>